<keyword evidence="2" id="KW-1133">Transmembrane helix</keyword>
<dbReference type="EMBL" id="CAJNOK010030295">
    <property type="protein sequence ID" value="CAF1458292.1"/>
    <property type="molecule type" value="Genomic_DNA"/>
</dbReference>
<evidence type="ECO:0000313" key="5">
    <source>
        <dbReference type="Proteomes" id="UP000682733"/>
    </source>
</evidence>
<evidence type="ECO:0000256" key="2">
    <source>
        <dbReference type="SAM" id="Phobius"/>
    </source>
</evidence>
<dbReference type="EMBL" id="CAJOBA010052152">
    <property type="protein sequence ID" value="CAF4252039.1"/>
    <property type="molecule type" value="Genomic_DNA"/>
</dbReference>
<accession>A0A8S2SZ21</accession>
<comment type="caution">
    <text evidence="4">The sequence shown here is derived from an EMBL/GenBank/DDBJ whole genome shotgun (WGS) entry which is preliminary data.</text>
</comment>
<gene>
    <name evidence="3" type="ORF">OVA965_LOCUS35133</name>
    <name evidence="4" type="ORF">TMI583_LOCUS36091</name>
</gene>
<feature type="compositionally biased region" description="Low complexity" evidence="1">
    <location>
        <begin position="37"/>
        <end position="46"/>
    </location>
</feature>
<organism evidence="4 5">
    <name type="scientific">Didymodactylos carnosus</name>
    <dbReference type="NCBI Taxonomy" id="1234261"/>
    <lineage>
        <taxon>Eukaryota</taxon>
        <taxon>Metazoa</taxon>
        <taxon>Spiralia</taxon>
        <taxon>Gnathifera</taxon>
        <taxon>Rotifera</taxon>
        <taxon>Eurotatoria</taxon>
        <taxon>Bdelloidea</taxon>
        <taxon>Philodinida</taxon>
        <taxon>Philodinidae</taxon>
        <taxon>Didymodactylos</taxon>
    </lineage>
</organism>
<name>A0A8S2SZ21_9BILA</name>
<evidence type="ECO:0000256" key="1">
    <source>
        <dbReference type="SAM" id="MobiDB-lite"/>
    </source>
</evidence>
<feature type="region of interest" description="Disordered" evidence="1">
    <location>
        <begin position="23"/>
        <end position="47"/>
    </location>
</feature>
<feature type="non-terminal residue" evidence="4">
    <location>
        <position position="1"/>
    </location>
</feature>
<keyword evidence="2" id="KW-0472">Membrane</keyword>
<protein>
    <submittedName>
        <fullName evidence="4">Uncharacterized protein</fullName>
    </submittedName>
</protein>
<keyword evidence="2" id="KW-0812">Transmembrane</keyword>
<evidence type="ECO:0000313" key="3">
    <source>
        <dbReference type="EMBL" id="CAF1458292.1"/>
    </source>
</evidence>
<feature type="transmembrane region" description="Helical" evidence="2">
    <location>
        <begin position="116"/>
        <end position="133"/>
    </location>
</feature>
<feature type="transmembrane region" description="Helical" evidence="2">
    <location>
        <begin position="139"/>
        <end position="162"/>
    </location>
</feature>
<evidence type="ECO:0000313" key="4">
    <source>
        <dbReference type="EMBL" id="CAF4252039.1"/>
    </source>
</evidence>
<proteinExistence type="predicted"/>
<dbReference type="Proteomes" id="UP000677228">
    <property type="component" value="Unassembled WGS sequence"/>
</dbReference>
<reference evidence="4" key="1">
    <citation type="submission" date="2021-02" db="EMBL/GenBank/DDBJ databases">
        <authorList>
            <person name="Nowell W R."/>
        </authorList>
    </citation>
    <scope>NUCLEOTIDE SEQUENCE</scope>
</reference>
<dbReference type="Proteomes" id="UP000682733">
    <property type="component" value="Unassembled WGS sequence"/>
</dbReference>
<sequence length="344" mass="39732">MLETDDSVTDSIIGGGRVRYSHSTGSITSFVPPPPSLDSSSLSPSDNGDNQWEDLIIGSGGKPVVITKIDPDQMTAETIVTGRTPPVLLQEPKYRKYRMSDTLLKQNKVTKKANEVVIYSIIIGIVALIITFWRPMSSYFSGFTVGLMFPSLIAYILFKIYVNHRANERLIREWVEFPELEQLLADKTAKEDKTTTITDTYAEIIFDRYDADNDDRYVRYPCMIHLDNCRLIIRLPEKEITESEKKEQKVKFIGYREYLVNESDLLLVPESTLTRAKYWLPEYPLVIQNLQIIDKQIINRQIMDKTKFDTELFFSNPSTCLSLFFQTGPEKEKWFHKLSLNIQR</sequence>
<dbReference type="AlphaFoldDB" id="A0A8S2SZ21"/>